<keyword evidence="1 2" id="KW-0808">Transferase</keyword>
<dbReference type="EMBL" id="QURH01000184">
    <property type="protein sequence ID" value="RFU41824.1"/>
    <property type="molecule type" value="Genomic_DNA"/>
</dbReference>
<dbReference type="SUPFAM" id="SSF64005">
    <property type="entry name" value="Undecaprenyl diphosphate synthase"/>
    <property type="match status" value="1"/>
</dbReference>
<dbReference type="GO" id="GO:0005886">
    <property type="term" value="C:plasma membrane"/>
    <property type="evidence" value="ECO:0007669"/>
    <property type="project" value="TreeGrafter"/>
</dbReference>
<proteinExistence type="inferred from homology"/>
<feature type="region of interest" description="Disordered" evidence="3">
    <location>
        <begin position="1"/>
        <end position="26"/>
    </location>
</feature>
<feature type="binding site" evidence="2">
    <location>
        <position position="199"/>
    </location>
    <ligand>
        <name>substrate</name>
    </ligand>
</feature>
<dbReference type="CDD" id="cd00475">
    <property type="entry name" value="Cis_IPPS"/>
    <property type="match status" value="1"/>
</dbReference>
<evidence type="ECO:0000313" key="4">
    <source>
        <dbReference type="EMBL" id="RFU41824.1"/>
    </source>
</evidence>
<reference evidence="4 5" key="1">
    <citation type="submission" date="2018-08" db="EMBL/GenBank/DDBJ databases">
        <title>Actinomadura jelena sp. nov., a novel Actinomycete isolated from soil in Chad.</title>
        <authorList>
            <person name="Shi L."/>
        </authorList>
    </citation>
    <scope>NUCLEOTIDE SEQUENCE [LARGE SCALE GENOMIC DNA]</scope>
    <source>
        <strain evidence="4 5">NEAU-G17</strain>
    </source>
</reference>
<dbReference type="GO" id="GO:0033850">
    <property type="term" value="F:Z-farnesyl diphosphate synthase activity"/>
    <property type="evidence" value="ECO:0007669"/>
    <property type="project" value="TreeGrafter"/>
</dbReference>
<evidence type="ECO:0000256" key="3">
    <source>
        <dbReference type="SAM" id="MobiDB-lite"/>
    </source>
</evidence>
<dbReference type="HAMAP" id="MF_01139">
    <property type="entry name" value="ISPT"/>
    <property type="match status" value="1"/>
</dbReference>
<feature type="binding site" evidence="2">
    <location>
        <begin position="205"/>
        <end position="207"/>
    </location>
    <ligand>
        <name>substrate</name>
    </ligand>
</feature>
<dbReference type="InterPro" id="IPR001441">
    <property type="entry name" value="UPP_synth-like"/>
</dbReference>
<dbReference type="GO" id="GO:0005829">
    <property type="term" value="C:cytosol"/>
    <property type="evidence" value="ECO:0007669"/>
    <property type="project" value="TreeGrafter"/>
</dbReference>
<evidence type="ECO:0000256" key="1">
    <source>
        <dbReference type="ARBA" id="ARBA00022679"/>
    </source>
</evidence>
<evidence type="ECO:0000256" key="2">
    <source>
        <dbReference type="HAMAP-Rule" id="MF_01139"/>
    </source>
</evidence>
<dbReference type="GO" id="GO:0000287">
    <property type="term" value="F:magnesium ion binding"/>
    <property type="evidence" value="ECO:0007669"/>
    <property type="project" value="UniProtKB-UniRule"/>
</dbReference>
<accession>A0A372JPY2</accession>
<dbReference type="PROSITE" id="PS01066">
    <property type="entry name" value="UPP_SYNTHASE"/>
    <property type="match status" value="1"/>
</dbReference>
<comment type="function">
    <text evidence="2">Catalyzes the condensation of isopentenyl diphosphate (IPP) with allylic pyrophosphates generating different type of terpenoids.</text>
</comment>
<dbReference type="Gene3D" id="3.40.1180.10">
    <property type="entry name" value="Decaprenyl diphosphate synthase-like"/>
    <property type="match status" value="1"/>
</dbReference>
<dbReference type="OrthoDB" id="4191603at2"/>
<dbReference type="PANTHER" id="PTHR10291:SF0">
    <property type="entry name" value="DEHYDRODOLICHYL DIPHOSPHATE SYNTHASE 2"/>
    <property type="match status" value="1"/>
</dbReference>
<sequence>MNPKGSTTGEARGVNPKGSDTRASVPRHVACVMDGNGRWARQRRLPRTAGHRAAEAAVIDVIEAARAAGVRWLSLYAFSTENWRRPSDEIDFLMGLVRRTLRKHALSMCARGIRCRFLGVSDPRIPPGLARDIADLVELTRGNRGMTLTIAFDHGGRRDIVEAARALIRDRVPADQVTEESFARYLPHPDTPDVDLVIRTSGEQRISNFMLWQVAYAEWVFPEVLWPDFRAEHFSECLHVYRNRERRFGGVRPRFPDLDPELTDPLVKGSR</sequence>
<dbReference type="NCBIfam" id="TIGR00055">
    <property type="entry name" value="uppS"/>
    <property type="match status" value="1"/>
</dbReference>
<dbReference type="PANTHER" id="PTHR10291">
    <property type="entry name" value="DEHYDRODOLICHYL DIPHOSPHATE SYNTHASE FAMILY MEMBER"/>
    <property type="match status" value="1"/>
</dbReference>
<feature type="binding site" evidence="2">
    <location>
        <position position="34"/>
    </location>
    <ligand>
        <name>Mg(2+)</name>
        <dbReference type="ChEBI" id="CHEBI:18420"/>
    </ligand>
</feature>
<feature type="active site" description="Proton acceptor" evidence="2">
    <location>
        <position position="82"/>
    </location>
</feature>
<dbReference type="InterPro" id="IPR018520">
    <property type="entry name" value="UPP_synth-like_CS"/>
</dbReference>
<name>A0A372JPY2_9ACTN</name>
<dbReference type="AlphaFoldDB" id="A0A372JPY2"/>
<keyword evidence="2" id="KW-0479">Metal-binding</keyword>
<evidence type="ECO:0000313" key="5">
    <source>
        <dbReference type="Proteomes" id="UP000261811"/>
    </source>
</evidence>
<dbReference type="Pfam" id="PF01255">
    <property type="entry name" value="Prenyltransf"/>
    <property type="match status" value="1"/>
</dbReference>
<dbReference type="InterPro" id="IPR036424">
    <property type="entry name" value="UPP_synth-like_sf"/>
</dbReference>
<feature type="active site" evidence="2">
    <location>
        <position position="34"/>
    </location>
</feature>
<protein>
    <recommendedName>
        <fullName evidence="2">Isoprenyl transferase</fullName>
        <ecNumber evidence="2">2.5.1.-</ecNumber>
    </recommendedName>
</protein>
<feature type="binding site" evidence="2">
    <location>
        <position position="218"/>
    </location>
    <ligand>
        <name>Mg(2+)</name>
        <dbReference type="ChEBI" id="CHEBI:18420"/>
    </ligand>
</feature>
<comment type="similarity">
    <text evidence="2">Belongs to the UPP synthase family.</text>
</comment>
<dbReference type="GO" id="GO:0030145">
    <property type="term" value="F:manganese ion binding"/>
    <property type="evidence" value="ECO:0007669"/>
    <property type="project" value="TreeGrafter"/>
</dbReference>
<feature type="binding site" evidence="2">
    <location>
        <position position="47"/>
    </location>
    <ligand>
        <name>substrate</name>
    </ligand>
</feature>
<keyword evidence="2" id="KW-0460">Magnesium</keyword>
<dbReference type="GO" id="GO:0016094">
    <property type="term" value="P:polyprenol biosynthetic process"/>
    <property type="evidence" value="ECO:0007669"/>
    <property type="project" value="TreeGrafter"/>
</dbReference>
<dbReference type="EC" id="2.5.1.-" evidence="2"/>
<organism evidence="4 5">
    <name type="scientific">Actinomadura logoneensis</name>
    <dbReference type="NCBI Taxonomy" id="2293572"/>
    <lineage>
        <taxon>Bacteria</taxon>
        <taxon>Bacillati</taxon>
        <taxon>Actinomycetota</taxon>
        <taxon>Actinomycetes</taxon>
        <taxon>Streptosporangiales</taxon>
        <taxon>Thermomonosporaceae</taxon>
        <taxon>Actinomadura</taxon>
    </lineage>
</organism>
<comment type="subunit">
    <text evidence="2">Homodimer.</text>
</comment>
<comment type="caution">
    <text evidence="4">The sequence shown here is derived from an EMBL/GenBank/DDBJ whole genome shotgun (WGS) entry which is preliminary data.</text>
</comment>
<comment type="cofactor">
    <cofactor evidence="2">
        <name>Mg(2+)</name>
        <dbReference type="ChEBI" id="CHEBI:18420"/>
    </cofactor>
    <text evidence="2">Binds 2 magnesium ions per subunit.</text>
</comment>
<feature type="binding site" evidence="2">
    <location>
        <begin position="79"/>
        <end position="81"/>
    </location>
    <ligand>
        <name>substrate</name>
    </ligand>
</feature>
<feature type="binding site" evidence="2">
    <location>
        <position position="85"/>
    </location>
    <ligand>
        <name>substrate</name>
    </ligand>
</feature>
<feature type="binding site" evidence="2">
    <location>
        <position position="83"/>
    </location>
    <ligand>
        <name>substrate</name>
    </ligand>
</feature>
<feature type="binding site" evidence="2">
    <location>
        <position position="51"/>
    </location>
    <ligand>
        <name>substrate</name>
    </ligand>
</feature>
<dbReference type="Proteomes" id="UP000261811">
    <property type="component" value="Unassembled WGS sequence"/>
</dbReference>
<feature type="binding site" evidence="2">
    <location>
        <begin position="35"/>
        <end position="38"/>
    </location>
    <ligand>
        <name>substrate</name>
    </ligand>
</feature>
<gene>
    <name evidence="4" type="primary">uppS</name>
    <name evidence="4" type="ORF">DZF91_09835</name>
</gene>
<keyword evidence="5" id="KW-1185">Reference proteome</keyword>
<dbReference type="GO" id="GO:0008834">
    <property type="term" value="F:ditrans,polycis-undecaprenyl-diphosphate synthase [(2E,6E)-farnesyl-diphosphate specific] activity"/>
    <property type="evidence" value="ECO:0007669"/>
    <property type="project" value="TreeGrafter"/>
</dbReference>
<feature type="binding site" evidence="2">
    <location>
        <position position="39"/>
    </location>
    <ligand>
        <name>substrate</name>
    </ligand>
</feature>